<reference evidence="2" key="1">
    <citation type="journal article" date="2019" name="PLoS Negl. Trop. Dis.">
        <title>Revisiting the worldwide diversity of Leptospira species in the environment.</title>
        <authorList>
            <person name="Vincent A.T."/>
            <person name="Schiettekatte O."/>
            <person name="Bourhy P."/>
            <person name="Veyrier F.J."/>
            <person name="Picardeau M."/>
        </authorList>
    </citation>
    <scope>NUCLEOTIDE SEQUENCE [LARGE SCALE GENOMIC DNA]</scope>
    <source>
        <strain evidence="2">201702476</strain>
    </source>
</reference>
<dbReference type="OrthoDB" id="9849990at2"/>
<dbReference type="EMBL" id="RQGD01000035">
    <property type="protein sequence ID" value="TGL57202.1"/>
    <property type="molecule type" value="Genomic_DNA"/>
</dbReference>
<comment type="caution">
    <text evidence="2">The sequence shown here is derived from an EMBL/GenBank/DDBJ whole genome shotgun (WGS) entry which is preliminary data.</text>
</comment>
<accession>A0A4R9JXJ7</accession>
<evidence type="ECO:0000313" key="3">
    <source>
        <dbReference type="Proteomes" id="UP000297693"/>
    </source>
</evidence>
<sequence length="177" mass="20719">MDFLFFYLAVISYFSFFVISICVRIGKSDSPLAAFNRLHFRMTLFYIMISYYCISHFALNVELIFWDFFIGLFLYFSFHYSIFLNFYALAQRSISSSLLILLSESDGVLSQKEILERYANGKGFKYIKESRIEDLTKLDWLLDTNGDYTITRKGKLVIQIVKSILAFWGLVQLGKSK</sequence>
<keyword evidence="1" id="KW-0472">Membrane</keyword>
<dbReference type="AlphaFoldDB" id="A0A4R9JXJ7"/>
<gene>
    <name evidence="2" type="ORF">EHQ58_12920</name>
</gene>
<evidence type="ECO:0000256" key="1">
    <source>
        <dbReference type="SAM" id="Phobius"/>
    </source>
</evidence>
<keyword evidence="3" id="KW-1185">Reference proteome</keyword>
<keyword evidence="1" id="KW-1133">Transmembrane helix</keyword>
<organism evidence="2 3">
    <name type="scientific">Leptospira ognonensis</name>
    <dbReference type="NCBI Taxonomy" id="2484945"/>
    <lineage>
        <taxon>Bacteria</taxon>
        <taxon>Pseudomonadati</taxon>
        <taxon>Spirochaetota</taxon>
        <taxon>Spirochaetia</taxon>
        <taxon>Leptospirales</taxon>
        <taxon>Leptospiraceae</taxon>
        <taxon>Leptospira</taxon>
    </lineage>
</organism>
<keyword evidence="1" id="KW-0812">Transmembrane</keyword>
<dbReference type="RefSeq" id="WP_135624326.1">
    <property type="nucleotide sequence ID" value="NZ_RQGD01000035.1"/>
</dbReference>
<evidence type="ECO:0000313" key="2">
    <source>
        <dbReference type="EMBL" id="TGL57202.1"/>
    </source>
</evidence>
<feature type="transmembrane region" description="Helical" evidence="1">
    <location>
        <begin position="64"/>
        <end position="89"/>
    </location>
</feature>
<proteinExistence type="predicted"/>
<protein>
    <submittedName>
        <fullName evidence="2">Uncharacterized protein</fullName>
    </submittedName>
</protein>
<name>A0A4R9JXJ7_9LEPT</name>
<feature type="transmembrane region" description="Helical" evidence="1">
    <location>
        <begin position="38"/>
        <end position="58"/>
    </location>
</feature>
<dbReference type="Proteomes" id="UP000297693">
    <property type="component" value="Unassembled WGS sequence"/>
</dbReference>
<feature type="transmembrane region" description="Helical" evidence="1">
    <location>
        <begin position="6"/>
        <end position="26"/>
    </location>
</feature>